<keyword evidence="3" id="KW-1185">Reference proteome</keyword>
<evidence type="ECO:0000313" key="2">
    <source>
        <dbReference type="EMBL" id="NIK59079.1"/>
    </source>
</evidence>
<protein>
    <recommendedName>
        <fullName evidence="1">YdhG-like domain-containing protein</fullName>
    </recommendedName>
</protein>
<evidence type="ECO:0000313" key="3">
    <source>
        <dbReference type="Proteomes" id="UP000555407"/>
    </source>
</evidence>
<sequence length="130" mass="14273">MPDRFATIDAFLAGQSPERRADVEALRALVHQAEPRLTEIIKWNSPDYTLDGVDRLTINAAGKGPVRLILHKGTELAEDKQAEPTFAGDPEQLLTWHSNIRASLALPPAAELEGKRDAIIAVIRSWLADA</sequence>
<name>A0A7X5VD88_9ACTN</name>
<organism evidence="2 3">
    <name type="scientific">Kribbella shirazensis</name>
    <dbReference type="NCBI Taxonomy" id="1105143"/>
    <lineage>
        <taxon>Bacteria</taxon>
        <taxon>Bacillati</taxon>
        <taxon>Actinomycetota</taxon>
        <taxon>Actinomycetes</taxon>
        <taxon>Propionibacteriales</taxon>
        <taxon>Kribbellaceae</taxon>
        <taxon>Kribbella</taxon>
    </lineage>
</organism>
<dbReference type="Proteomes" id="UP000555407">
    <property type="component" value="Unassembled WGS sequence"/>
</dbReference>
<evidence type="ECO:0000259" key="1">
    <source>
        <dbReference type="Pfam" id="PF08818"/>
    </source>
</evidence>
<reference evidence="2 3" key="1">
    <citation type="submission" date="2020-03" db="EMBL/GenBank/DDBJ databases">
        <title>Sequencing the genomes of 1000 actinobacteria strains.</title>
        <authorList>
            <person name="Klenk H.-P."/>
        </authorList>
    </citation>
    <scope>NUCLEOTIDE SEQUENCE [LARGE SCALE GENOMIC DNA]</scope>
    <source>
        <strain evidence="2 3">DSM 45490</strain>
    </source>
</reference>
<dbReference type="Pfam" id="PF08818">
    <property type="entry name" value="DUF1801"/>
    <property type="match status" value="1"/>
</dbReference>
<dbReference type="Gene3D" id="3.90.1150.200">
    <property type="match status" value="1"/>
</dbReference>
<proteinExistence type="predicted"/>
<dbReference type="AlphaFoldDB" id="A0A7X5VD88"/>
<dbReference type="EMBL" id="JAASRO010000001">
    <property type="protein sequence ID" value="NIK59079.1"/>
    <property type="molecule type" value="Genomic_DNA"/>
</dbReference>
<comment type="caution">
    <text evidence="2">The sequence shown here is derived from an EMBL/GenBank/DDBJ whole genome shotgun (WGS) entry which is preliminary data.</text>
</comment>
<dbReference type="InterPro" id="IPR014922">
    <property type="entry name" value="YdhG-like"/>
</dbReference>
<gene>
    <name evidence="2" type="ORF">BJY22_004796</name>
</gene>
<dbReference type="SUPFAM" id="SSF159888">
    <property type="entry name" value="YdhG-like"/>
    <property type="match status" value="1"/>
</dbReference>
<dbReference type="RefSeq" id="WP_167210329.1">
    <property type="nucleotide sequence ID" value="NZ_JAASRO010000001.1"/>
</dbReference>
<feature type="domain" description="YdhG-like" evidence="1">
    <location>
        <begin position="19"/>
        <end position="126"/>
    </location>
</feature>
<accession>A0A7X5VD88</accession>